<evidence type="ECO:0000256" key="1">
    <source>
        <dbReference type="ARBA" id="ARBA00004167"/>
    </source>
</evidence>
<comment type="subcellular location">
    <subcellularLocation>
        <location evidence="1">Membrane</location>
        <topology evidence="1">Single-pass membrane protein</topology>
    </subcellularLocation>
</comment>
<protein>
    <submittedName>
        <fullName evidence="7">Translocation/assembly module TamB domain-containing protein</fullName>
    </submittedName>
</protein>
<dbReference type="Proteomes" id="UP000634134">
    <property type="component" value="Unassembled WGS sequence"/>
</dbReference>
<gene>
    <name evidence="7" type="ORF">IEE83_24825</name>
</gene>
<keyword evidence="4 5" id="KW-0472">Membrane</keyword>
<dbReference type="InterPro" id="IPR007452">
    <property type="entry name" value="TamB_C"/>
</dbReference>
<feature type="transmembrane region" description="Helical" evidence="5">
    <location>
        <begin position="7"/>
        <end position="26"/>
    </location>
</feature>
<evidence type="ECO:0000256" key="4">
    <source>
        <dbReference type="ARBA" id="ARBA00023136"/>
    </source>
</evidence>
<keyword evidence="2 5" id="KW-0812">Transmembrane</keyword>
<reference evidence="8" key="1">
    <citation type="submission" date="2023-07" db="EMBL/GenBank/DDBJ databases">
        <title>Dyadobacter sp. nov 'subterranea' isolated from contaminted grondwater.</title>
        <authorList>
            <person name="Szabo I."/>
            <person name="Al-Omari J."/>
            <person name="Szerdahelyi S.G."/>
            <person name="Rado J."/>
        </authorList>
    </citation>
    <scope>NUCLEOTIDE SEQUENCE [LARGE SCALE GENOMIC DNA]</scope>
    <source>
        <strain evidence="8">UP-52</strain>
    </source>
</reference>
<evidence type="ECO:0000256" key="2">
    <source>
        <dbReference type="ARBA" id="ARBA00022692"/>
    </source>
</evidence>
<name>A0ABR9WHZ2_9BACT</name>
<dbReference type="Pfam" id="PF04357">
    <property type="entry name" value="TamB"/>
    <property type="match status" value="1"/>
</dbReference>
<evidence type="ECO:0000313" key="7">
    <source>
        <dbReference type="EMBL" id="MBE9465120.1"/>
    </source>
</evidence>
<proteinExistence type="predicted"/>
<feature type="domain" description="Translocation and assembly module TamB C-terminal" evidence="6">
    <location>
        <begin position="1180"/>
        <end position="1607"/>
    </location>
</feature>
<evidence type="ECO:0000313" key="8">
    <source>
        <dbReference type="Proteomes" id="UP000634134"/>
    </source>
</evidence>
<keyword evidence="8" id="KW-1185">Reference proteome</keyword>
<dbReference type="PANTHER" id="PTHR36985:SF1">
    <property type="entry name" value="TRANSLOCATION AND ASSEMBLY MODULE SUBUNIT TAMB"/>
    <property type="match status" value="1"/>
</dbReference>
<evidence type="ECO:0000259" key="6">
    <source>
        <dbReference type="Pfam" id="PF04357"/>
    </source>
</evidence>
<evidence type="ECO:0000256" key="3">
    <source>
        <dbReference type="ARBA" id="ARBA00022989"/>
    </source>
</evidence>
<accession>A0ABR9WHZ2</accession>
<evidence type="ECO:0000256" key="5">
    <source>
        <dbReference type="SAM" id="Phobius"/>
    </source>
</evidence>
<organism evidence="7 8">
    <name type="scientific">Dyadobacter subterraneus</name>
    <dbReference type="NCBI Taxonomy" id="2773304"/>
    <lineage>
        <taxon>Bacteria</taxon>
        <taxon>Pseudomonadati</taxon>
        <taxon>Bacteroidota</taxon>
        <taxon>Cytophagia</taxon>
        <taxon>Cytophagales</taxon>
        <taxon>Spirosomataceae</taxon>
        <taxon>Dyadobacter</taxon>
    </lineage>
</organism>
<keyword evidence="3 5" id="KW-1133">Transmembrane helix</keyword>
<dbReference type="EMBL" id="JACYGY010000001">
    <property type="protein sequence ID" value="MBE9465120.1"/>
    <property type="molecule type" value="Genomic_DNA"/>
</dbReference>
<comment type="caution">
    <text evidence="7">The sequence shown here is derived from an EMBL/GenBank/DDBJ whole genome shotgun (WGS) entry which is preliminary data.</text>
</comment>
<dbReference type="RefSeq" id="WP_194123143.1">
    <property type="nucleotide sequence ID" value="NZ_JACYGY010000001.1"/>
</dbReference>
<sequence length="1643" mass="180330">MKKALKVLAIIILTVLILIGVLIWGIQTPAGQNFLTTQANDYLRKKLKTKLNVEKIRFDIPDWIVLEGVYFADQKGDTLVSGKMLRVDMDMYSLIKGNVGINKIELDGAVANIHRTLPDTVFNFQFIVDAFASSDPAAPVDTTSKPMEMRLDKILLKKVRLSYKDAVIGTDADANIDSAYVSFDKFNPTLSQYHPTKIALYNSGAKLRMYKALVIDTLVTPSNPADSLDLKLGDIDISKFNWVFTDETSGLNNGITVGALKGKINSIYMGSQRVNVESVLIENMTAYAEFAKKATSKTSPPDTKSDTTTTPGWFAVVKDIKVVNTDLRYDDFNSKPIVKGLDYAHLDVKKLNVDLKDFLFSTDNITGKLTKSSFEDKSGFKVLSLRTDFGYGAKQTYLRKLYFQTPKTLLRDELTLRYNNIDDLTKNLDNVKIRLNLIDTHLAFSDILLLAPDLAKTPPFDKEPNGVVKGGGLVTGSVDDMLISKARFSMLDGTVLSLDGRIRGLPDANKLSADMTINELSSTKADLMKMLPDSAVPSSIELPETIKITGKVNGSMANLTLTTNINTSFGNGTFTGNLQNITDSIKAKYDGMLSFTDFDMGKMLKQPPEQLGKLTLSTQLAGIGYTPSRMKARLNGTIQSADIQGYVYNNLTLKGDVDHGLANVAANMKDQNIGIALSGQADLSKEFPSVKGEAQIDHMDLTALHLYNDSLQVKGNIKIDMPSTNPENPLGTIAVNNLLLTHHRRPVSISDMTVQLADTAGNKRATIKSPFLNAKLEGKFVYTEIADAILTETSKHFAVPGLTYKPVTKPTDFTLDAAVTDHPLFKIFAPQLTELKPVVFHAKLNNQQDSTIIANLSIPLVEYDSIHTEKVLVNMSSVNEKAVMNAYVGSVQTGGFRMQNASLKTDIAKNDVKFNFMVKDSVNTDRHGINGDLALVDNRYQLRLREGLLIDYKKWATDSEGYVQYAPDSVLVKNFVIRNDYQSLTINSSTDAPNSPLDITADSISIGQFVALATRDSTMASGTLSGKIKLSNYMVSPVYTGQLSINNLALMKIPVGNLAIRSTNETEDRIRVGMSLTSDKNDMRLYGAYRLKEEKPLDFTLDLKKFGAETVEAFSFGQLKRATGNLSGNAKITGSTDSPQINGAINFDDVAFNVTQLGARYSLTNQKINFAGQNINFNNFTVADSLKQELKVNGNVNIATLPNVAYDLKIDTKNFTVLSSTQKENDLFYGKAVVDANLTVKGKGSNSIVDGNVKLDPESNVTVVMSNNATETGDASKGVIEFVDMSQLAQLSKTDSIEAAKQIIVDFASQISLDIDVDDKSQFTVVIDELNGDNIKLKGNAKLNTGIAPNGQLYLIGAYDLTQGSYDLTLQILKRNFEIRKGSSLIWTGDPMKADLNITAVYPVMVDPGSIDNNYKGDRKIPIEVQIIITGNLSSPNITFNVEPGAEVSENVKTDITNQTFWADMQNNPSEMNKQAFALLITNKFITDQTSSGFNIGSSAEQIARQSVSQLLSDQLNNLAGDLVKGVNLDLNLNSSTDQVAGARTDLNVGLSKAFLGNRLKISVGKNFELESKSQTPSSSEVFDNIALDYSLSKDGRYLFRGYRKNQYQSILEGFIIETGVSFIVTADYDLFREIFQKQKNEN</sequence>
<dbReference type="PANTHER" id="PTHR36985">
    <property type="entry name" value="TRANSLOCATION AND ASSEMBLY MODULE SUBUNIT TAMB"/>
    <property type="match status" value="1"/>
</dbReference>